<organism evidence="3 4">
    <name type="scientific">Flavobacterium kingsejongi</name>
    <dbReference type="NCBI Taxonomy" id="1678728"/>
    <lineage>
        <taxon>Bacteria</taxon>
        <taxon>Pseudomonadati</taxon>
        <taxon>Bacteroidota</taxon>
        <taxon>Flavobacteriia</taxon>
        <taxon>Flavobacteriales</taxon>
        <taxon>Flavobacteriaceae</taxon>
        <taxon>Flavobacterium</taxon>
    </lineage>
</organism>
<dbReference type="OrthoDB" id="1357763at2"/>
<name>A0A2S1LQH3_9FLAO</name>
<feature type="signal peptide" evidence="1">
    <location>
        <begin position="1"/>
        <end position="22"/>
    </location>
</feature>
<keyword evidence="4" id="KW-1185">Reference proteome</keyword>
<dbReference type="InterPro" id="IPR027843">
    <property type="entry name" value="DUF4440"/>
</dbReference>
<feature type="domain" description="DUF4440" evidence="2">
    <location>
        <begin position="198"/>
        <end position="306"/>
    </location>
</feature>
<evidence type="ECO:0000259" key="2">
    <source>
        <dbReference type="Pfam" id="PF14534"/>
    </source>
</evidence>
<gene>
    <name evidence="3" type="ORF">FK004_12025</name>
</gene>
<sequence length="313" mass="35423">MKTNFLISAFCVAWCSITPVCAQQSSADKAQAALFQELQQKDSLLFDFIFNSCAINKLQTVLSKDFVMLYDNGLKDSTTPQSYDSYIANIMKGCDKKRKNEGTSMRREVVKGSLQVFNVTQDIAVQTGVQRFFTVSKEGTATLVEESKFLRNWQQKKGEWKMITETDFKIDHNPQGVSDRYVPDAYVPASEALYNTVVELDSLYFDTYNNCKMDKMAALTADDIEFYHDGGGLTTSKKDLIASIQKNICGKVTRILSPNSIEVYEIPGYGAVEVGYHSFRNSSEPGESHPSKFITLWRFKDKQWQMARVVSLH</sequence>
<dbReference type="Proteomes" id="UP000244677">
    <property type="component" value="Chromosome"/>
</dbReference>
<dbReference type="SUPFAM" id="SSF54427">
    <property type="entry name" value="NTF2-like"/>
    <property type="match status" value="2"/>
</dbReference>
<proteinExistence type="predicted"/>
<evidence type="ECO:0000313" key="3">
    <source>
        <dbReference type="EMBL" id="AWG25896.1"/>
    </source>
</evidence>
<reference evidence="3 4" key="1">
    <citation type="submission" date="2017-04" db="EMBL/GenBank/DDBJ databases">
        <title>Complete genome sequence of Flavobacterium kingsejong AJ004.</title>
        <authorList>
            <person name="Lee P.C."/>
        </authorList>
    </citation>
    <scope>NUCLEOTIDE SEQUENCE [LARGE SCALE GENOMIC DNA]</scope>
    <source>
        <strain evidence="3 4">AJ004</strain>
    </source>
</reference>
<keyword evidence="1" id="KW-0732">Signal</keyword>
<feature type="chain" id="PRO_5015548006" description="DUF4440 domain-containing protein" evidence="1">
    <location>
        <begin position="23"/>
        <end position="313"/>
    </location>
</feature>
<dbReference type="InterPro" id="IPR032710">
    <property type="entry name" value="NTF2-like_dom_sf"/>
</dbReference>
<dbReference type="EMBL" id="CP020919">
    <property type="protein sequence ID" value="AWG25896.1"/>
    <property type="molecule type" value="Genomic_DNA"/>
</dbReference>
<dbReference type="Gene3D" id="3.10.450.50">
    <property type="match status" value="1"/>
</dbReference>
<accession>A0A2S1LQH3</accession>
<evidence type="ECO:0000256" key="1">
    <source>
        <dbReference type="SAM" id="SignalP"/>
    </source>
</evidence>
<evidence type="ECO:0000313" key="4">
    <source>
        <dbReference type="Proteomes" id="UP000244677"/>
    </source>
</evidence>
<dbReference type="Pfam" id="PF14534">
    <property type="entry name" value="DUF4440"/>
    <property type="match status" value="1"/>
</dbReference>
<dbReference type="KEGG" id="fki:FK004_12025"/>
<dbReference type="AlphaFoldDB" id="A0A2S1LQH3"/>
<protein>
    <recommendedName>
        <fullName evidence="2">DUF4440 domain-containing protein</fullName>
    </recommendedName>
</protein>
<dbReference type="RefSeq" id="WP_108737446.1">
    <property type="nucleotide sequence ID" value="NZ_CP020919.1"/>
</dbReference>